<feature type="domain" description="C6" evidence="1">
    <location>
        <begin position="7"/>
        <end position="84"/>
    </location>
</feature>
<evidence type="ECO:0000313" key="2">
    <source>
        <dbReference type="EMBL" id="VDM45357.1"/>
    </source>
</evidence>
<proteinExistence type="predicted"/>
<dbReference type="WBParaSite" id="TCNE_0001403601-mRNA-1">
    <property type="protein sequence ID" value="TCNE_0001403601-mRNA-1"/>
    <property type="gene ID" value="TCNE_0001403601"/>
</dbReference>
<protein>
    <submittedName>
        <fullName evidence="4">C6 domain-containing protein</fullName>
    </submittedName>
</protein>
<accession>A0A183UZW6</accession>
<evidence type="ECO:0000259" key="1">
    <source>
        <dbReference type="SMART" id="SM01048"/>
    </source>
</evidence>
<feature type="domain" description="C6" evidence="1">
    <location>
        <begin position="244"/>
        <end position="333"/>
    </location>
</feature>
<reference evidence="4" key="1">
    <citation type="submission" date="2016-06" db="UniProtKB">
        <authorList>
            <consortium name="WormBaseParasite"/>
        </authorList>
    </citation>
    <scope>IDENTIFICATION</scope>
</reference>
<dbReference type="InterPro" id="IPR002601">
    <property type="entry name" value="C6_domain"/>
</dbReference>
<dbReference type="Pfam" id="PF01681">
    <property type="entry name" value="C6"/>
    <property type="match status" value="2"/>
</dbReference>
<evidence type="ECO:0000313" key="3">
    <source>
        <dbReference type="Proteomes" id="UP000050794"/>
    </source>
</evidence>
<dbReference type="EMBL" id="UYWY01022028">
    <property type="protein sequence ID" value="VDM45357.1"/>
    <property type="molecule type" value="Genomic_DNA"/>
</dbReference>
<reference evidence="2 3" key="2">
    <citation type="submission" date="2018-11" db="EMBL/GenBank/DDBJ databases">
        <authorList>
            <consortium name="Pathogen Informatics"/>
        </authorList>
    </citation>
    <scope>NUCLEOTIDE SEQUENCE [LARGE SCALE GENOMIC DNA]</scope>
</reference>
<keyword evidence="3" id="KW-1185">Reference proteome</keyword>
<dbReference type="AlphaFoldDB" id="A0A183UZW6"/>
<sequence>MRIGWVNDSMKMNGMVVMDRSTLNGCDVLQLSCYSDRVHSAVDILDSFGLPLAAGIGVVNTTFLCSNSAQWLSLVGYDVEQILCITPKVATTTPAPTSTTTVLTTTTAAPNEFMQLVITDSILASGQMRFVTATCRKCTTLLPIRVNNTMQNGNMLIEQFIASNGCKGATVRCFGSNNSQAEISFNGNYKDPTVVGRGNIFAMVMCSSRATWFFYNASVENFTSASCVLKPIASDNVTTSPANCTKCGMPTIGNVTLPGFKEGNTVIDTTTVQGCAQTIITCLNDVPTLSVRILSIENGTLASGIGSANVTLACNHASRWQTANGTLVPGFICAIEDNSGGEMPRNAMESVEQLDRMFGHLWCMWYTSTVQRLPTDIKRLRMPRKYVPVLVLTNTVRDTTEVRP</sequence>
<gene>
    <name evidence="2" type="ORF">TCNE_LOCUS14036</name>
</gene>
<organism evidence="3 4">
    <name type="scientific">Toxocara canis</name>
    <name type="common">Canine roundworm</name>
    <dbReference type="NCBI Taxonomy" id="6265"/>
    <lineage>
        <taxon>Eukaryota</taxon>
        <taxon>Metazoa</taxon>
        <taxon>Ecdysozoa</taxon>
        <taxon>Nematoda</taxon>
        <taxon>Chromadorea</taxon>
        <taxon>Rhabditida</taxon>
        <taxon>Spirurina</taxon>
        <taxon>Ascaridomorpha</taxon>
        <taxon>Ascaridoidea</taxon>
        <taxon>Toxocaridae</taxon>
        <taxon>Toxocara</taxon>
    </lineage>
</organism>
<dbReference type="SMART" id="SM01048">
    <property type="entry name" value="C6"/>
    <property type="match status" value="3"/>
</dbReference>
<dbReference type="Proteomes" id="UP000050794">
    <property type="component" value="Unassembled WGS sequence"/>
</dbReference>
<evidence type="ECO:0000313" key="4">
    <source>
        <dbReference type="WBParaSite" id="TCNE_0001403601-mRNA-1"/>
    </source>
</evidence>
<name>A0A183UZW6_TOXCA</name>
<feature type="domain" description="C6" evidence="1">
    <location>
        <begin position="135"/>
        <end position="227"/>
    </location>
</feature>